<evidence type="ECO:0000256" key="2">
    <source>
        <dbReference type="ARBA" id="ARBA00022555"/>
    </source>
</evidence>
<comment type="caution">
    <text evidence="9">The sequence shown here is derived from an EMBL/GenBank/DDBJ whole genome shotgun (WGS) entry which is preliminary data.</text>
</comment>
<reference evidence="9" key="1">
    <citation type="journal article" date="2015" name="Nature">
        <title>rRNA introns, odd ribosomes, and small enigmatic genomes across a large radiation of phyla.</title>
        <authorList>
            <person name="Brown C.T."/>
            <person name="Hug L.A."/>
            <person name="Thomas B.C."/>
            <person name="Sharon I."/>
            <person name="Castelle C.J."/>
            <person name="Singh A."/>
            <person name="Wilkins M.J."/>
            <person name="Williams K.H."/>
            <person name="Banfield J.F."/>
        </authorList>
    </citation>
    <scope>NUCLEOTIDE SEQUENCE [LARGE SCALE GENOMIC DNA]</scope>
</reference>
<dbReference type="PROSITE" id="PS00586">
    <property type="entry name" value="RIBOSOMAL_L16_1"/>
    <property type="match status" value="1"/>
</dbReference>
<dbReference type="Gene3D" id="3.90.1170.10">
    <property type="entry name" value="Ribosomal protein L10e/L16"/>
    <property type="match status" value="1"/>
</dbReference>
<dbReference type="PRINTS" id="PR00060">
    <property type="entry name" value="RIBOSOMALL16"/>
</dbReference>
<dbReference type="NCBIfam" id="TIGR01164">
    <property type="entry name" value="rplP_bact"/>
    <property type="match status" value="1"/>
</dbReference>
<keyword evidence="3 6" id="KW-0689">Ribosomal protein</keyword>
<keyword evidence="6 8" id="KW-0694">RNA-binding</keyword>
<dbReference type="CDD" id="cd01433">
    <property type="entry name" value="Ribosomal_L16_L10e"/>
    <property type="match status" value="1"/>
</dbReference>
<keyword evidence="6 8" id="KW-0699">rRNA-binding</keyword>
<dbReference type="GO" id="GO:0003735">
    <property type="term" value="F:structural constituent of ribosome"/>
    <property type="evidence" value="ECO:0007669"/>
    <property type="project" value="InterPro"/>
</dbReference>
<comment type="subunit">
    <text evidence="6 8">Part of the 50S ribosomal subunit.</text>
</comment>
<evidence type="ECO:0000313" key="9">
    <source>
        <dbReference type="EMBL" id="KKQ35908.1"/>
    </source>
</evidence>
<comment type="function">
    <text evidence="6 8">Binds 23S rRNA and is also seen to make contacts with the A and possibly P site tRNAs.</text>
</comment>
<dbReference type="PANTHER" id="PTHR12220:SF13">
    <property type="entry name" value="LARGE RIBOSOMAL SUBUNIT PROTEIN UL16M"/>
    <property type="match status" value="1"/>
</dbReference>
<dbReference type="EMBL" id="LBTH01000013">
    <property type="protein sequence ID" value="KKQ35908.1"/>
    <property type="molecule type" value="Genomic_DNA"/>
</dbReference>
<dbReference type="InterPro" id="IPR047873">
    <property type="entry name" value="Ribosomal_uL16"/>
</dbReference>
<protein>
    <recommendedName>
        <fullName evidence="5 6">Large ribosomal subunit protein uL16</fullName>
    </recommendedName>
</protein>
<dbReference type="GO" id="GO:0022625">
    <property type="term" value="C:cytosolic large ribosomal subunit"/>
    <property type="evidence" value="ECO:0007669"/>
    <property type="project" value="TreeGrafter"/>
</dbReference>
<dbReference type="InterPro" id="IPR016180">
    <property type="entry name" value="Ribosomal_uL16_dom"/>
</dbReference>
<dbReference type="InterPro" id="IPR000114">
    <property type="entry name" value="Ribosomal_uL16_bact-type"/>
</dbReference>
<dbReference type="GO" id="GO:0019843">
    <property type="term" value="F:rRNA binding"/>
    <property type="evidence" value="ECO:0007669"/>
    <property type="project" value="UniProtKB-UniRule"/>
</dbReference>
<sequence>MLQPKRTKYRKEFRGRMKGSDIRGSQISVGEFGLKAMTRAWVTAKQLESARKAIVRETKRKGKLWLRVFPQKPYTKKPDEVGMGKGKGDVEGYVFVVKPGRILFELGGVDEYVAMSAFKRAADKLPIRTRIIKKD</sequence>
<dbReference type="AlphaFoldDB" id="A0A0G0GY36"/>
<dbReference type="SUPFAM" id="SSF54686">
    <property type="entry name" value="Ribosomal protein L16p/L10e"/>
    <property type="match status" value="1"/>
</dbReference>
<evidence type="ECO:0000256" key="7">
    <source>
        <dbReference type="RuleBase" id="RU004413"/>
    </source>
</evidence>
<evidence type="ECO:0000256" key="4">
    <source>
        <dbReference type="ARBA" id="ARBA00023274"/>
    </source>
</evidence>
<dbReference type="GO" id="GO:0006412">
    <property type="term" value="P:translation"/>
    <property type="evidence" value="ECO:0007669"/>
    <property type="project" value="UniProtKB-UniRule"/>
</dbReference>
<dbReference type="PATRIC" id="fig|1619087.5.peg.192"/>
<keyword evidence="4 6" id="KW-0687">Ribonucleoprotein</keyword>
<evidence type="ECO:0000313" key="10">
    <source>
        <dbReference type="Proteomes" id="UP000034852"/>
    </source>
</evidence>
<comment type="similarity">
    <text evidence="1 6 7">Belongs to the universal ribosomal protein uL16 family.</text>
</comment>
<evidence type="ECO:0000256" key="3">
    <source>
        <dbReference type="ARBA" id="ARBA00022980"/>
    </source>
</evidence>
<dbReference type="GO" id="GO:0000049">
    <property type="term" value="F:tRNA binding"/>
    <property type="evidence" value="ECO:0007669"/>
    <property type="project" value="UniProtKB-KW"/>
</dbReference>
<evidence type="ECO:0000256" key="6">
    <source>
        <dbReference type="HAMAP-Rule" id="MF_01342"/>
    </source>
</evidence>
<organism evidence="9 10">
    <name type="scientific">candidate division WS6 bacterium GW2011_GWA2_37_6</name>
    <dbReference type="NCBI Taxonomy" id="1619087"/>
    <lineage>
        <taxon>Bacteria</taxon>
        <taxon>Candidatus Dojkabacteria</taxon>
    </lineage>
</organism>
<gene>
    <name evidence="6" type="primary">rplP</name>
    <name evidence="9" type="ORF">US52_C0013G0005</name>
</gene>
<evidence type="ECO:0000256" key="5">
    <source>
        <dbReference type="ARBA" id="ARBA00035198"/>
    </source>
</evidence>
<evidence type="ECO:0000256" key="1">
    <source>
        <dbReference type="ARBA" id="ARBA00008931"/>
    </source>
</evidence>
<name>A0A0G0GY36_9BACT</name>
<dbReference type="PANTHER" id="PTHR12220">
    <property type="entry name" value="50S/60S RIBOSOMAL PROTEIN L16"/>
    <property type="match status" value="1"/>
</dbReference>
<keyword evidence="2 6" id="KW-0820">tRNA-binding</keyword>
<dbReference type="HAMAP" id="MF_01342">
    <property type="entry name" value="Ribosomal_uL16"/>
    <property type="match status" value="1"/>
</dbReference>
<evidence type="ECO:0000256" key="8">
    <source>
        <dbReference type="RuleBase" id="RU004414"/>
    </source>
</evidence>
<dbReference type="FunFam" id="3.90.1170.10:FF:000001">
    <property type="entry name" value="50S ribosomal protein L16"/>
    <property type="match status" value="1"/>
</dbReference>
<dbReference type="InterPro" id="IPR036920">
    <property type="entry name" value="Ribosomal_uL16_sf"/>
</dbReference>
<dbReference type="InterPro" id="IPR020798">
    <property type="entry name" value="Ribosomal_uL16_CS"/>
</dbReference>
<dbReference type="Proteomes" id="UP000034852">
    <property type="component" value="Unassembled WGS sequence"/>
</dbReference>
<dbReference type="Pfam" id="PF00252">
    <property type="entry name" value="Ribosomal_L16"/>
    <property type="match status" value="1"/>
</dbReference>
<proteinExistence type="inferred from homology"/>
<accession>A0A0G0GY36</accession>